<dbReference type="GO" id="GO:0016491">
    <property type="term" value="F:oxidoreductase activity"/>
    <property type="evidence" value="ECO:0007669"/>
    <property type="project" value="UniProtKB-KW"/>
</dbReference>
<dbReference type="AlphaFoldDB" id="D2QIN5"/>
<protein>
    <recommendedName>
        <fullName evidence="8">Xanthan lyase</fullName>
    </recommendedName>
</protein>
<sequence length="595" mass="66419">MNIFEFLIPRLASTLPRRSLRSGWLSAVLFLPLSVASNTPGQPPAAATPKTVVRQTEVKESMVQKAVVRQADVIIYGGTSAAVTAAVQVKKMGKSVIIVSPDKHLGGLSSGGLGFTDTGNKEVIGGLSREFYQRLYQHYQQKDSWKWQKPEEYGNKGQGTPAIDGTSRTMWIFEPHAAEQVFEDFVKEYKLTVYRDEWLDRSAKGLTKQGGSIRSFRTLSGAVYQGKMFIDVTYEGDLMAAAGVKYHVGREANSVYGEKWNGVQKGVFQHGHHFKTNISPYKIPGDPASGLLPEISAEQPGENGTGDNKVQTYCFRMCLSNHPDNRVPFPKPEGYNPDRYELLARVFAAGWRETFDKYDPIPNRKTDTNNHGPFSTDYLGKNYDYPEATYARRKQIIKDHELYQKGLMYFLSNDPRVPADVHQAMQQWGLAKDEFTDNGNWPHQLYIREARRMLGVFVMKEADALGKTTVPQPIGMGSYSLDAHNAQRYVKPDGFVQNEGDIGVHPDKPYSIAYGSILPKETECNNLLVPVCVSSSHIAYGSIRMEPVFMILGQSAATAAVLSIDNKVSPQRLPYETLSRVLLNDKQRLTLNAAN</sequence>
<proteinExistence type="predicted"/>
<dbReference type="Pfam" id="PF12831">
    <property type="entry name" value="FAD_oxidored"/>
    <property type="match status" value="1"/>
</dbReference>
<dbReference type="eggNOG" id="COG0665">
    <property type="taxonomic scope" value="Bacteria"/>
</dbReference>
<evidence type="ECO:0000256" key="1">
    <source>
        <dbReference type="ARBA" id="ARBA00022485"/>
    </source>
</evidence>
<dbReference type="STRING" id="504472.Slin_3971"/>
<dbReference type="InterPro" id="IPR036188">
    <property type="entry name" value="FAD/NAD-bd_sf"/>
</dbReference>
<organism evidence="6 7">
    <name type="scientific">Spirosoma linguale (strain ATCC 33905 / DSM 74 / LMG 10896 / Claus 1)</name>
    <dbReference type="NCBI Taxonomy" id="504472"/>
    <lineage>
        <taxon>Bacteria</taxon>
        <taxon>Pseudomonadati</taxon>
        <taxon>Bacteroidota</taxon>
        <taxon>Cytophagia</taxon>
        <taxon>Cytophagales</taxon>
        <taxon>Cytophagaceae</taxon>
        <taxon>Spirosoma</taxon>
    </lineage>
</organism>
<keyword evidence="1" id="KW-0004">4Fe-4S</keyword>
<accession>D2QIN5</accession>
<dbReference type="GO" id="GO:0051539">
    <property type="term" value="F:4 iron, 4 sulfur cluster binding"/>
    <property type="evidence" value="ECO:0007669"/>
    <property type="project" value="UniProtKB-KW"/>
</dbReference>
<dbReference type="EMBL" id="CP001769">
    <property type="protein sequence ID" value="ADB39961.1"/>
    <property type="molecule type" value="Genomic_DNA"/>
</dbReference>
<evidence type="ECO:0000313" key="7">
    <source>
        <dbReference type="Proteomes" id="UP000002028"/>
    </source>
</evidence>
<keyword evidence="3" id="KW-0560">Oxidoreductase</keyword>
<dbReference type="SUPFAM" id="SSF51905">
    <property type="entry name" value="FAD/NAD(P)-binding domain"/>
    <property type="match status" value="1"/>
</dbReference>
<dbReference type="PANTHER" id="PTHR43498">
    <property type="entry name" value="FERREDOXIN:COB-COM HETERODISULFIDE REDUCTASE SUBUNIT A"/>
    <property type="match status" value="1"/>
</dbReference>
<evidence type="ECO:0000256" key="4">
    <source>
        <dbReference type="ARBA" id="ARBA00023004"/>
    </source>
</evidence>
<dbReference type="InterPro" id="IPR039650">
    <property type="entry name" value="HdrA-like"/>
</dbReference>
<evidence type="ECO:0000256" key="5">
    <source>
        <dbReference type="ARBA" id="ARBA00023014"/>
    </source>
</evidence>
<name>D2QIN5_SPILD</name>
<evidence type="ECO:0000256" key="3">
    <source>
        <dbReference type="ARBA" id="ARBA00023002"/>
    </source>
</evidence>
<evidence type="ECO:0000256" key="2">
    <source>
        <dbReference type="ARBA" id="ARBA00022723"/>
    </source>
</evidence>
<keyword evidence="5" id="KW-0411">Iron-sulfur</keyword>
<dbReference type="Proteomes" id="UP000002028">
    <property type="component" value="Chromosome"/>
</dbReference>
<reference evidence="6 7" key="1">
    <citation type="journal article" date="2010" name="Stand. Genomic Sci.">
        <title>Complete genome sequence of Spirosoma linguale type strain (1).</title>
        <authorList>
            <person name="Lail K."/>
            <person name="Sikorski J."/>
            <person name="Saunders E."/>
            <person name="Lapidus A."/>
            <person name="Glavina Del Rio T."/>
            <person name="Copeland A."/>
            <person name="Tice H."/>
            <person name="Cheng J.-F."/>
            <person name="Lucas S."/>
            <person name="Nolan M."/>
            <person name="Bruce D."/>
            <person name="Goodwin L."/>
            <person name="Pitluck S."/>
            <person name="Ivanova N."/>
            <person name="Mavromatis K."/>
            <person name="Ovchinnikova G."/>
            <person name="Pati A."/>
            <person name="Chen A."/>
            <person name="Palaniappan K."/>
            <person name="Land M."/>
            <person name="Hauser L."/>
            <person name="Chang Y.-J."/>
            <person name="Jeffries C.D."/>
            <person name="Chain P."/>
            <person name="Brettin T."/>
            <person name="Detter J.C."/>
            <person name="Schuetze A."/>
            <person name="Rohde M."/>
            <person name="Tindall B.J."/>
            <person name="Goeker M."/>
            <person name="Bristow J."/>
            <person name="Eisen J.A."/>
            <person name="Markowitz V."/>
            <person name="Hugenholtz P."/>
            <person name="Kyrpides N.C."/>
            <person name="Klenk H.-P."/>
            <person name="Chen F."/>
        </authorList>
    </citation>
    <scope>NUCLEOTIDE SEQUENCE [LARGE SCALE GENOMIC DNA]</scope>
    <source>
        <strain evidence="7">ATCC 33905 / DSM 74 / LMG 10896 / Claus 1</strain>
    </source>
</reference>
<keyword evidence="7" id="KW-1185">Reference proteome</keyword>
<dbReference type="GO" id="GO:0046872">
    <property type="term" value="F:metal ion binding"/>
    <property type="evidence" value="ECO:0007669"/>
    <property type="project" value="UniProtKB-KW"/>
</dbReference>
<dbReference type="HOGENOM" id="CLU_025277_0_0_10"/>
<keyword evidence="4" id="KW-0408">Iron</keyword>
<evidence type="ECO:0008006" key="8">
    <source>
        <dbReference type="Google" id="ProtNLM"/>
    </source>
</evidence>
<keyword evidence="2" id="KW-0479">Metal-binding</keyword>
<gene>
    <name evidence="6" type="ordered locus">Slin_3971</name>
</gene>
<evidence type="ECO:0000313" key="6">
    <source>
        <dbReference type="EMBL" id="ADB39961.1"/>
    </source>
</evidence>
<dbReference type="KEGG" id="sli:Slin_3971"/>
<dbReference type="PANTHER" id="PTHR43498:SF1">
    <property type="entry name" value="COB--COM HETERODISULFIDE REDUCTASE IRON-SULFUR SUBUNIT A"/>
    <property type="match status" value="1"/>
</dbReference>